<dbReference type="RefSeq" id="WP_186981853.1">
    <property type="nucleotide sequence ID" value="NZ_JACOQH010000003.1"/>
</dbReference>
<dbReference type="EMBL" id="JACOQH010000003">
    <property type="protein sequence ID" value="MBC5753413.1"/>
    <property type="molecule type" value="Genomic_DNA"/>
</dbReference>
<dbReference type="Pfam" id="PF13349">
    <property type="entry name" value="DUF4097"/>
    <property type="match status" value="1"/>
</dbReference>
<proteinExistence type="predicted"/>
<organism evidence="2 3">
    <name type="scientific">Roseburia yibonii</name>
    <dbReference type="NCBI Taxonomy" id="2763063"/>
    <lineage>
        <taxon>Bacteria</taxon>
        <taxon>Bacillati</taxon>
        <taxon>Bacillota</taxon>
        <taxon>Clostridia</taxon>
        <taxon>Lachnospirales</taxon>
        <taxon>Lachnospiraceae</taxon>
        <taxon>Roseburia</taxon>
    </lineage>
</organism>
<accession>A0ABR7I8Z7</accession>
<dbReference type="PROSITE" id="PS51257">
    <property type="entry name" value="PROKAR_LIPOPROTEIN"/>
    <property type="match status" value="1"/>
</dbReference>
<evidence type="ECO:0000313" key="2">
    <source>
        <dbReference type="EMBL" id="MBC5753413.1"/>
    </source>
</evidence>
<feature type="domain" description="DUF4097" evidence="1">
    <location>
        <begin position="54"/>
        <end position="253"/>
    </location>
</feature>
<dbReference type="InterPro" id="IPR025164">
    <property type="entry name" value="Toastrack_DUF4097"/>
</dbReference>
<reference evidence="2 3" key="1">
    <citation type="submission" date="2020-08" db="EMBL/GenBank/DDBJ databases">
        <title>Genome public.</title>
        <authorList>
            <person name="Liu C."/>
            <person name="Sun Q."/>
        </authorList>
    </citation>
    <scope>NUCLEOTIDE SEQUENCE [LARGE SCALE GENOMIC DNA]</scope>
    <source>
        <strain evidence="2 3">BX0805</strain>
    </source>
</reference>
<keyword evidence="3" id="KW-1185">Reference proteome</keyword>
<dbReference type="Proteomes" id="UP000621540">
    <property type="component" value="Unassembled WGS sequence"/>
</dbReference>
<comment type="caution">
    <text evidence="2">The sequence shown here is derived from an EMBL/GenBank/DDBJ whole genome shotgun (WGS) entry which is preliminary data.</text>
</comment>
<protein>
    <submittedName>
        <fullName evidence="2">DUF4097 family beta strand repeat protein</fullName>
    </submittedName>
</protein>
<evidence type="ECO:0000313" key="3">
    <source>
        <dbReference type="Proteomes" id="UP000621540"/>
    </source>
</evidence>
<name>A0ABR7I8Z7_9FIRM</name>
<sequence length="254" mass="27283">MKRAIYLSVLVVITVGCILWRVGSDVFGWFYSGDETEQGTEVSLEGTQVLDAFSEIRVESDVMDVTIQKGTDYSLSYRTAGKNKPAYSVKDGVLSVTQKQQKKHWNLGMVSNKSAAMTITVPEDVALKDVDITSNVGDVDINGIVTERFECELDVGDMTAKNAELGESTIDADVGDVKIDKVKAKNLDVTADVGDIEAALVGESDAYDISFDCGVGEATLNGENVKKNTQIHAADAEGKIELSADVGDIDVSIE</sequence>
<dbReference type="Gene3D" id="2.160.20.120">
    <property type="match status" value="1"/>
</dbReference>
<evidence type="ECO:0000259" key="1">
    <source>
        <dbReference type="Pfam" id="PF13349"/>
    </source>
</evidence>
<gene>
    <name evidence="2" type="ORF">H8Z76_05120</name>
</gene>